<evidence type="ECO:0000313" key="3">
    <source>
        <dbReference type="Proteomes" id="UP000050761"/>
    </source>
</evidence>
<dbReference type="GO" id="GO:0060271">
    <property type="term" value="P:cilium assembly"/>
    <property type="evidence" value="ECO:0007669"/>
    <property type="project" value="TreeGrafter"/>
</dbReference>
<evidence type="ECO:0000256" key="1">
    <source>
        <dbReference type="SAM" id="Coils"/>
    </source>
</evidence>
<dbReference type="GO" id="GO:0008569">
    <property type="term" value="F:minus-end-directed microtubule motor activity"/>
    <property type="evidence" value="ECO:0007669"/>
    <property type="project" value="TreeGrafter"/>
</dbReference>
<keyword evidence="1" id="KW-0175">Coiled coil</keyword>
<dbReference type="GO" id="GO:0060294">
    <property type="term" value="P:cilium movement involved in cell motility"/>
    <property type="evidence" value="ECO:0007669"/>
    <property type="project" value="TreeGrafter"/>
</dbReference>
<dbReference type="Gene3D" id="1.10.8.1220">
    <property type="match status" value="1"/>
</dbReference>
<accession>A0A183FQZ6</accession>
<sequence length="198" mass="22536">LFLCTKNQHIVIPSSIRNVLSEINFTTTRSGLTSQARHTNSPNVFLYGILYHNAVFFQLLGLAIQIEKPELEERSSALARDAESKKMELEKLEQLLLQQLASSDANLLDNTVLLDSLNKSKENAETISKSIEESEKLRMELNEQRNAYLSLAEFASSLYFVFSDLHQHNHMYNFNVNTIISIFRKVVAECQVSVMVPI</sequence>
<dbReference type="GO" id="GO:0035721">
    <property type="term" value="P:intraciliary retrograde transport"/>
    <property type="evidence" value="ECO:0007669"/>
    <property type="project" value="TreeGrafter"/>
</dbReference>
<dbReference type="WBParaSite" id="HPBE_0001020501-mRNA-1">
    <property type="protein sequence ID" value="HPBE_0001020501-mRNA-1"/>
    <property type="gene ID" value="HPBE_0001020501"/>
</dbReference>
<dbReference type="GO" id="GO:0097729">
    <property type="term" value="C:9+2 motile cilium"/>
    <property type="evidence" value="ECO:0007669"/>
    <property type="project" value="TreeGrafter"/>
</dbReference>
<dbReference type="Gene3D" id="1.20.920.20">
    <property type="match status" value="1"/>
</dbReference>
<dbReference type="PANTHER" id="PTHR10676">
    <property type="entry name" value="DYNEIN HEAVY CHAIN FAMILY PROTEIN"/>
    <property type="match status" value="1"/>
</dbReference>
<dbReference type="PANTHER" id="PTHR10676:SF352">
    <property type="entry name" value="CYTOPLASMIC DYNEIN 2 HEAVY CHAIN 1"/>
    <property type="match status" value="1"/>
</dbReference>
<dbReference type="InterPro" id="IPR035706">
    <property type="entry name" value="AAA_9"/>
</dbReference>
<evidence type="ECO:0000259" key="2">
    <source>
        <dbReference type="Pfam" id="PF12781"/>
    </source>
</evidence>
<dbReference type="GO" id="GO:0051959">
    <property type="term" value="F:dynein light intermediate chain binding"/>
    <property type="evidence" value="ECO:0007669"/>
    <property type="project" value="InterPro"/>
</dbReference>
<keyword evidence="3" id="KW-1185">Reference proteome</keyword>
<dbReference type="InterPro" id="IPR026983">
    <property type="entry name" value="DHC"/>
</dbReference>
<evidence type="ECO:0000313" key="4">
    <source>
        <dbReference type="WBParaSite" id="HPBE_0001020501-mRNA-1"/>
    </source>
</evidence>
<feature type="domain" description="Dynein heavy chain ATP-binding dynein motor region" evidence="2">
    <location>
        <begin position="58"/>
        <end position="127"/>
    </location>
</feature>
<dbReference type="GO" id="GO:0005868">
    <property type="term" value="C:cytoplasmic dynein complex"/>
    <property type="evidence" value="ECO:0007669"/>
    <property type="project" value="TreeGrafter"/>
</dbReference>
<dbReference type="Pfam" id="PF12781">
    <property type="entry name" value="AAA_9"/>
    <property type="match status" value="1"/>
</dbReference>
<protein>
    <submittedName>
        <fullName evidence="4">AAA_9 domain-containing protein</fullName>
    </submittedName>
</protein>
<reference evidence="4" key="1">
    <citation type="submission" date="2019-09" db="UniProtKB">
        <authorList>
            <consortium name="WormBaseParasite"/>
        </authorList>
    </citation>
    <scope>IDENTIFICATION</scope>
</reference>
<dbReference type="Proteomes" id="UP000050761">
    <property type="component" value="Unassembled WGS sequence"/>
</dbReference>
<dbReference type="AlphaFoldDB" id="A0A183FQZ6"/>
<name>A0A183FQZ6_HELPZ</name>
<dbReference type="GO" id="GO:0005930">
    <property type="term" value="C:axoneme"/>
    <property type="evidence" value="ECO:0007669"/>
    <property type="project" value="TreeGrafter"/>
</dbReference>
<dbReference type="GO" id="GO:0045505">
    <property type="term" value="F:dynein intermediate chain binding"/>
    <property type="evidence" value="ECO:0007669"/>
    <property type="project" value="InterPro"/>
</dbReference>
<proteinExistence type="predicted"/>
<feature type="coiled-coil region" evidence="1">
    <location>
        <begin position="75"/>
        <end position="147"/>
    </location>
</feature>
<organism evidence="3 4">
    <name type="scientific">Heligmosomoides polygyrus</name>
    <name type="common">Parasitic roundworm</name>
    <dbReference type="NCBI Taxonomy" id="6339"/>
    <lineage>
        <taxon>Eukaryota</taxon>
        <taxon>Metazoa</taxon>
        <taxon>Ecdysozoa</taxon>
        <taxon>Nematoda</taxon>
        <taxon>Chromadorea</taxon>
        <taxon>Rhabditida</taxon>
        <taxon>Rhabditina</taxon>
        <taxon>Rhabditomorpha</taxon>
        <taxon>Strongyloidea</taxon>
        <taxon>Heligmosomidae</taxon>
        <taxon>Heligmosomoides</taxon>
    </lineage>
</organism>